<dbReference type="Proteomes" id="UP001177670">
    <property type="component" value="Unassembled WGS sequence"/>
</dbReference>
<evidence type="ECO:0000313" key="2">
    <source>
        <dbReference type="EMBL" id="KAK1119340.1"/>
    </source>
</evidence>
<proteinExistence type="predicted"/>
<feature type="compositionally biased region" description="Gly residues" evidence="1">
    <location>
        <begin position="58"/>
        <end position="67"/>
    </location>
</feature>
<keyword evidence="3" id="KW-1185">Reference proteome</keyword>
<feature type="compositionally biased region" description="Acidic residues" evidence="1">
    <location>
        <begin position="29"/>
        <end position="40"/>
    </location>
</feature>
<gene>
    <name evidence="2" type="ORF">K0M31_013526</name>
</gene>
<reference evidence="2" key="1">
    <citation type="submission" date="2021-10" db="EMBL/GenBank/DDBJ databases">
        <title>Melipona bicolor Genome sequencing and assembly.</title>
        <authorList>
            <person name="Araujo N.S."/>
            <person name="Arias M.C."/>
        </authorList>
    </citation>
    <scope>NUCLEOTIDE SEQUENCE</scope>
    <source>
        <strain evidence="2">USP_2M_L1-L4_2017</strain>
        <tissue evidence="2">Whole body</tissue>
    </source>
</reference>
<comment type="caution">
    <text evidence="2">The sequence shown here is derived from an EMBL/GenBank/DDBJ whole genome shotgun (WGS) entry which is preliminary data.</text>
</comment>
<feature type="region of interest" description="Disordered" evidence="1">
    <location>
        <begin position="19"/>
        <end position="67"/>
    </location>
</feature>
<dbReference type="EMBL" id="JAHYIQ010000037">
    <property type="protein sequence ID" value="KAK1119340.1"/>
    <property type="molecule type" value="Genomic_DNA"/>
</dbReference>
<evidence type="ECO:0000256" key="1">
    <source>
        <dbReference type="SAM" id="MobiDB-lite"/>
    </source>
</evidence>
<feature type="compositionally biased region" description="Basic and acidic residues" evidence="1">
    <location>
        <begin position="19"/>
        <end position="28"/>
    </location>
</feature>
<accession>A0AA40FHZ9</accession>
<organism evidence="2 3">
    <name type="scientific">Melipona bicolor</name>
    <dbReference type="NCBI Taxonomy" id="60889"/>
    <lineage>
        <taxon>Eukaryota</taxon>
        <taxon>Metazoa</taxon>
        <taxon>Ecdysozoa</taxon>
        <taxon>Arthropoda</taxon>
        <taxon>Hexapoda</taxon>
        <taxon>Insecta</taxon>
        <taxon>Pterygota</taxon>
        <taxon>Neoptera</taxon>
        <taxon>Endopterygota</taxon>
        <taxon>Hymenoptera</taxon>
        <taxon>Apocrita</taxon>
        <taxon>Aculeata</taxon>
        <taxon>Apoidea</taxon>
        <taxon>Anthophila</taxon>
        <taxon>Apidae</taxon>
        <taxon>Melipona</taxon>
    </lineage>
</organism>
<name>A0AA40FHZ9_9HYME</name>
<dbReference type="AlphaFoldDB" id="A0AA40FHZ9"/>
<sequence length="67" mass="7349">MVDGWRTSGRRNVVRWCGNERERTKGGDDEREEEEEEVQEEGGGGGWKVGAGLRVSTRGGGGRRQSG</sequence>
<protein>
    <submittedName>
        <fullName evidence="2">Uncharacterized protein</fullName>
    </submittedName>
</protein>
<evidence type="ECO:0000313" key="3">
    <source>
        <dbReference type="Proteomes" id="UP001177670"/>
    </source>
</evidence>